<protein>
    <submittedName>
        <fullName evidence="1">Uncharacterized protein</fullName>
    </submittedName>
</protein>
<reference evidence="1 2" key="1">
    <citation type="submission" date="2017-01" db="EMBL/GenBank/DDBJ databases">
        <title>Complete genome of Lacinutrix venerupis DOK2-8 isolated from seawater in Dokdo.</title>
        <authorList>
            <person name="Chi W.-J."/>
            <person name="Kim J.H."/>
        </authorList>
    </citation>
    <scope>NUCLEOTIDE SEQUENCE [LARGE SCALE GENOMIC DNA]</scope>
    <source>
        <strain evidence="1 2">DOK2-8</strain>
    </source>
</reference>
<gene>
    <name evidence="1" type="ORF">BWR22_09585</name>
</gene>
<keyword evidence="2" id="KW-1185">Reference proteome</keyword>
<evidence type="ECO:0000313" key="1">
    <source>
        <dbReference type="EMBL" id="APY00557.1"/>
    </source>
</evidence>
<sequence>MLYIKFNIEDRYKFEDFKKIYKHMVMVRQPDFKFDDKGPDFDWDSMTEEEVDIALIELNNFLDQQAEPEKYRCKELFPSYVNEYIKDFFKEENNNIEQLGNLDTLSIFNYLEYGFEVDMSNLKKINQDTGIVEFSTGNYPFGGLDRFIITLAAYNLKPIMCFDGFNKCEITWNSLYQYNLNILPKTE</sequence>
<evidence type="ECO:0000313" key="2">
    <source>
        <dbReference type="Proteomes" id="UP000187506"/>
    </source>
</evidence>
<dbReference type="AlphaFoldDB" id="A0AAC9LPK2"/>
<dbReference type="KEGG" id="lvn:BWR22_09585"/>
<dbReference type="Proteomes" id="UP000187506">
    <property type="component" value="Chromosome"/>
</dbReference>
<name>A0AAC9LPK2_9FLAO</name>
<dbReference type="RefSeq" id="WP_076733463.1">
    <property type="nucleotide sequence ID" value="NZ_CP019352.1"/>
</dbReference>
<accession>A0AAC9LPK2</accession>
<organism evidence="1 2">
    <name type="scientific">Lacinutrix venerupis</name>
    <dbReference type="NCBI Taxonomy" id="1486034"/>
    <lineage>
        <taxon>Bacteria</taxon>
        <taxon>Pseudomonadati</taxon>
        <taxon>Bacteroidota</taxon>
        <taxon>Flavobacteriia</taxon>
        <taxon>Flavobacteriales</taxon>
        <taxon>Flavobacteriaceae</taxon>
        <taxon>Lacinutrix</taxon>
    </lineage>
</organism>
<dbReference type="EMBL" id="CP019352">
    <property type="protein sequence ID" value="APY00557.1"/>
    <property type="molecule type" value="Genomic_DNA"/>
</dbReference>
<proteinExistence type="predicted"/>